<dbReference type="InterPro" id="IPR007138">
    <property type="entry name" value="ABM_dom"/>
</dbReference>
<gene>
    <name evidence="2" type="ORF">AYL99_11030</name>
</gene>
<dbReference type="GeneID" id="30015198"/>
<dbReference type="SUPFAM" id="SSF54909">
    <property type="entry name" value="Dimeric alpha+beta barrel"/>
    <property type="match status" value="1"/>
</dbReference>
<name>A0A178Z4C4_9EURO</name>
<dbReference type="PANTHER" id="PTHR40624">
    <property type="entry name" value="BIOSYNTHESIS MONOOXYGENASE, PUTATIVE (AFU_ORTHOLOGUE AFUA_1G12025)-RELATED"/>
    <property type="match status" value="1"/>
</dbReference>
<reference evidence="2 3" key="1">
    <citation type="submission" date="2016-04" db="EMBL/GenBank/DDBJ databases">
        <title>Draft genome of Fonsecaea erecta CBS 125763.</title>
        <authorList>
            <person name="Weiss V.A."/>
            <person name="Vicente V.A."/>
            <person name="Raittz R.T."/>
            <person name="Moreno L.F."/>
            <person name="De Souza E.M."/>
            <person name="Pedrosa F.O."/>
            <person name="Steffens M.B."/>
            <person name="Faoro H."/>
            <person name="Tadra-Sfeir M.Z."/>
            <person name="Najafzadeh M.J."/>
            <person name="Felipe M.S."/>
            <person name="Teixeira M."/>
            <person name="Sun J."/>
            <person name="Xi L."/>
            <person name="Gomes R."/>
            <person name="De Azevedo C.M."/>
            <person name="Salgado C.G."/>
            <person name="Da Silva M.B."/>
            <person name="Nascimento M.F."/>
            <person name="Queiroz-Telles F."/>
            <person name="Attili D.S."/>
            <person name="Gorbushina A."/>
        </authorList>
    </citation>
    <scope>NUCLEOTIDE SEQUENCE [LARGE SCALE GENOMIC DNA]</scope>
    <source>
        <strain evidence="2 3">CBS 125763</strain>
    </source>
</reference>
<protein>
    <recommendedName>
        <fullName evidence="1">ABM domain-containing protein</fullName>
    </recommendedName>
</protein>
<accession>A0A178Z4C4</accession>
<dbReference type="EMBL" id="LVYI01000013">
    <property type="protein sequence ID" value="OAP54582.1"/>
    <property type="molecule type" value="Genomic_DNA"/>
</dbReference>
<dbReference type="InterPro" id="IPR011008">
    <property type="entry name" value="Dimeric_a/b-barrel"/>
</dbReference>
<evidence type="ECO:0000259" key="1">
    <source>
        <dbReference type="PROSITE" id="PS51725"/>
    </source>
</evidence>
<feature type="domain" description="ABM" evidence="1">
    <location>
        <begin position="4"/>
        <end position="98"/>
    </location>
</feature>
<evidence type="ECO:0000313" key="3">
    <source>
        <dbReference type="Proteomes" id="UP000078343"/>
    </source>
</evidence>
<sequence>MGEVHIIAIFTPKPGKVDRLSELLAAQVAEVHAKEDYCLRFIVTKQINEETPDFVLFETYKSEASIDQHLKEPHFLQMSKTLGAEDVLTKKPYVAKTITTGGFDLDMKLM</sequence>
<comment type="caution">
    <text evidence="2">The sequence shown here is derived from an EMBL/GenBank/DDBJ whole genome shotgun (WGS) entry which is preliminary data.</text>
</comment>
<dbReference type="RefSeq" id="XP_018687949.1">
    <property type="nucleotide sequence ID" value="XM_018842536.1"/>
</dbReference>
<keyword evidence="3" id="KW-1185">Reference proteome</keyword>
<dbReference type="Proteomes" id="UP000078343">
    <property type="component" value="Unassembled WGS sequence"/>
</dbReference>
<dbReference type="PANTHER" id="PTHR40624:SF1">
    <property type="entry name" value="BIOSYNTHESIS MONOOXYGENASE, PUTATIVE (AFU_ORTHOLOGUE AFUA_1G12025)-RELATED"/>
    <property type="match status" value="1"/>
</dbReference>
<proteinExistence type="predicted"/>
<dbReference type="PROSITE" id="PS51725">
    <property type="entry name" value="ABM"/>
    <property type="match status" value="1"/>
</dbReference>
<dbReference type="Pfam" id="PF03992">
    <property type="entry name" value="ABM"/>
    <property type="match status" value="1"/>
</dbReference>
<dbReference type="AlphaFoldDB" id="A0A178Z4C4"/>
<evidence type="ECO:0000313" key="2">
    <source>
        <dbReference type="EMBL" id="OAP54582.1"/>
    </source>
</evidence>
<organism evidence="2 3">
    <name type="scientific">Fonsecaea erecta</name>
    <dbReference type="NCBI Taxonomy" id="1367422"/>
    <lineage>
        <taxon>Eukaryota</taxon>
        <taxon>Fungi</taxon>
        <taxon>Dikarya</taxon>
        <taxon>Ascomycota</taxon>
        <taxon>Pezizomycotina</taxon>
        <taxon>Eurotiomycetes</taxon>
        <taxon>Chaetothyriomycetidae</taxon>
        <taxon>Chaetothyriales</taxon>
        <taxon>Herpotrichiellaceae</taxon>
        <taxon>Fonsecaea</taxon>
    </lineage>
</organism>
<dbReference type="OrthoDB" id="10011777at2759"/>
<dbReference type="Gene3D" id="3.30.70.100">
    <property type="match status" value="1"/>
</dbReference>